<dbReference type="Pfam" id="PF13333">
    <property type="entry name" value="rve_2"/>
    <property type="match status" value="1"/>
</dbReference>
<dbReference type="Gene3D" id="3.30.420.10">
    <property type="entry name" value="Ribonuclease H-like superfamily/Ribonuclease H"/>
    <property type="match status" value="1"/>
</dbReference>
<accession>A0A0D8VXF2</accession>
<dbReference type="OMA" id="EIVMIMP"/>
<dbReference type="PANTHER" id="PTHR46889:SF4">
    <property type="entry name" value="TRANSPOSASE INSO FOR INSERTION SEQUENCE ELEMENT IS911B-RELATED"/>
    <property type="match status" value="1"/>
</dbReference>
<dbReference type="GO" id="GO:0003676">
    <property type="term" value="F:nucleic acid binding"/>
    <property type="evidence" value="ECO:0007669"/>
    <property type="project" value="InterPro"/>
</dbReference>
<evidence type="ECO:0000313" key="6">
    <source>
        <dbReference type="Proteomes" id="UP000300926"/>
    </source>
</evidence>
<evidence type="ECO:0000259" key="3">
    <source>
        <dbReference type="PROSITE" id="PS50994"/>
    </source>
</evidence>
<comment type="caution">
    <text evidence="5">The sequence shown here is derived from an EMBL/GenBank/DDBJ whole genome shotgun (WGS) entry which is preliminary data.</text>
</comment>
<gene>
    <name evidence="5" type="primary">insK_2</name>
    <name evidence="4" type="synonym">tnpA_IS150</name>
    <name evidence="5" type="ORF">ExPECSC038_02058</name>
    <name evidence="4" type="ORF">FGAF848_00110</name>
</gene>
<dbReference type="AlphaFoldDB" id="A0A0D8VXF2"/>
<dbReference type="Pfam" id="PF13276">
    <property type="entry name" value="HTH_21"/>
    <property type="match status" value="1"/>
</dbReference>
<dbReference type="FunFam" id="3.30.420.10:FF:000057">
    <property type="entry name" value="IS150, transposase orfB"/>
    <property type="match status" value="1"/>
</dbReference>
<dbReference type="InterPro" id="IPR012337">
    <property type="entry name" value="RNaseH-like_sf"/>
</dbReference>
<name>A0A0D8VXF2_ECOLX</name>
<dbReference type="GO" id="GO:0032196">
    <property type="term" value="P:transposition"/>
    <property type="evidence" value="ECO:0007669"/>
    <property type="project" value="UniProtKB-KW"/>
</dbReference>
<dbReference type="Pfam" id="PF00665">
    <property type="entry name" value="rve"/>
    <property type="match status" value="1"/>
</dbReference>
<keyword evidence="1" id="KW-0815">Transposition</keyword>
<dbReference type="NCBIfam" id="NF033516">
    <property type="entry name" value="transpos_IS3"/>
    <property type="match status" value="1"/>
</dbReference>
<organism evidence="5 6">
    <name type="scientific">Escherichia coli</name>
    <dbReference type="NCBI Taxonomy" id="562"/>
    <lineage>
        <taxon>Bacteria</taxon>
        <taxon>Pseudomonadati</taxon>
        <taxon>Pseudomonadota</taxon>
        <taxon>Gammaproteobacteria</taxon>
        <taxon>Enterobacterales</taxon>
        <taxon>Enterobacteriaceae</taxon>
        <taxon>Escherichia</taxon>
    </lineage>
</organism>
<evidence type="ECO:0000256" key="1">
    <source>
        <dbReference type="ARBA" id="ARBA00022578"/>
    </source>
</evidence>
<reference evidence="4" key="2">
    <citation type="submission" date="2023-10" db="EMBL/GenBank/DDBJ databases">
        <authorList>
            <person name="Leclercq S."/>
        </authorList>
    </citation>
    <scope>NUCLEOTIDE SEQUENCE</scope>
    <source>
        <strain evidence="4">F848</strain>
    </source>
</reference>
<dbReference type="Proteomes" id="UP001190091">
    <property type="component" value="Unassembled WGS sequence"/>
</dbReference>
<evidence type="ECO:0000313" key="5">
    <source>
        <dbReference type="EMBL" id="GCO26161.1"/>
    </source>
</evidence>
<reference evidence="5 6" key="1">
    <citation type="submission" date="2018-04" db="EMBL/GenBank/DDBJ databases">
        <title>Large scale genomics of bovine and human commensal E. coli to reveal the emerging process of EHEC.</title>
        <authorList>
            <person name="Arimizu Y."/>
            <person name="Ogura Y."/>
        </authorList>
    </citation>
    <scope>NUCLEOTIDE SEQUENCE [LARGE SCALE GENOMIC DNA]</scope>
    <source>
        <strain evidence="5 6">ECSC038</strain>
    </source>
</reference>
<feature type="domain" description="Integrase catalytic" evidence="3">
    <location>
        <begin position="117"/>
        <end position="279"/>
    </location>
</feature>
<dbReference type="GO" id="GO:0006310">
    <property type="term" value="P:DNA recombination"/>
    <property type="evidence" value="ECO:0007669"/>
    <property type="project" value="UniProtKB-KW"/>
</dbReference>
<evidence type="ECO:0000256" key="2">
    <source>
        <dbReference type="ARBA" id="ARBA00023172"/>
    </source>
</evidence>
<dbReference type="InterPro" id="IPR050900">
    <property type="entry name" value="Transposase_IS3/IS150/IS904"/>
</dbReference>
<dbReference type="GO" id="GO:0015074">
    <property type="term" value="P:DNA integration"/>
    <property type="evidence" value="ECO:0007669"/>
    <property type="project" value="InterPro"/>
</dbReference>
<dbReference type="Proteomes" id="UP000300926">
    <property type="component" value="Unassembled WGS sequence"/>
</dbReference>
<dbReference type="SUPFAM" id="SSF53098">
    <property type="entry name" value="Ribonuclease H-like"/>
    <property type="match status" value="1"/>
</dbReference>
<dbReference type="InterPro" id="IPR048020">
    <property type="entry name" value="Transpos_IS3"/>
</dbReference>
<sequence>MKVLNELRQFYPLDELLRAAEIPRSTFYYHLKALSKPDKYADVKKRIGEIYHENRGRYGYRRVTLSLHREGKQINHKAVQRLMGTLSLKAAIKVKRYRSYRGEVGQTAPNVLQRDFKATRPNEKWVTDVTEFAVNGRKLYLSPVIDLFNNEVISYSLSERPVMNMVENMLDQAFKKLNPHEHPVLHSDQGWQYRMRKYQNILKEHGIKQSMSRKGNCLDNAVVECFFGTLKSECFYLDEFSNISELKDAVTEYIEYYNSRRISLKLKSLTPIEYRNQTYMPRV</sequence>
<dbReference type="InterPro" id="IPR025948">
    <property type="entry name" value="HTH-like_dom"/>
</dbReference>
<proteinExistence type="predicted"/>
<dbReference type="PROSITE" id="PS50994">
    <property type="entry name" value="INTEGRASE"/>
    <property type="match status" value="1"/>
</dbReference>
<keyword evidence="2" id="KW-0233">DNA recombination</keyword>
<evidence type="ECO:0000313" key="4">
    <source>
        <dbReference type="EMBL" id="CAK1206091.1"/>
    </source>
</evidence>
<dbReference type="InterPro" id="IPR036397">
    <property type="entry name" value="RNaseH_sf"/>
</dbReference>
<dbReference type="PANTHER" id="PTHR46889">
    <property type="entry name" value="TRANSPOSASE INSF FOR INSERTION SEQUENCE IS3B-RELATED"/>
    <property type="match status" value="1"/>
</dbReference>
<dbReference type="InterPro" id="IPR001584">
    <property type="entry name" value="Integrase_cat-core"/>
</dbReference>
<dbReference type="EMBL" id="CAUZHL010000001">
    <property type="protein sequence ID" value="CAK1206091.1"/>
    <property type="molecule type" value="Genomic_DNA"/>
</dbReference>
<dbReference type="EMBL" id="BFIH01000043">
    <property type="protein sequence ID" value="GCO26161.1"/>
    <property type="molecule type" value="Genomic_DNA"/>
</dbReference>
<protein>
    <submittedName>
        <fullName evidence="5">IS150 transposase B</fullName>
    </submittedName>
    <submittedName>
        <fullName evidence="4">IS3 family transposase IS150</fullName>
    </submittedName>
</protein>